<dbReference type="InterPro" id="IPR001466">
    <property type="entry name" value="Beta-lactam-related"/>
</dbReference>
<organism evidence="2 3">
    <name type="scientific">Microbacterium sorbitolivorans</name>
    <dbReference type="NCBI Taxonomy" id="1867410"/>
    <lineage>
        <taxon>Bacteria</taxon>
        <taxon>Bacillati</taxon>
        <taxon>Actinomycetota</taxon>
        <taxon>Actinomycetes</taxon>
        <taxon>Micrococcales</taxon>
        <taxon>Microbacteriaceae</taxon>
        <taxon>Microbacterium</taxon>
    </lineage>
</organism>
<gene>
    <name evidence="2" type="ORF">DTO57_13655</name>
</gene>
<dbReference type="EMBL" id="QORO01000006">
    <property type="protein sequence ID" value="RCK56919.1"/>
    <property type="molecule type" value="Genomic_DNA"/>
</dbReference>
<dbReference type="SUPFAM" id="SSF56601">
    <property type="entry name" value="beta-lactamase/transpeptidase-like"/>
    <property type="match status" value="1"/>
</dbReference>
<dbReference type="Gene3D" id="3.40.710.10">
    <property type="entry name" value="DD-peptidase/beta-lactamase superfamily"/>
    <property type="match status" value="1"/>
</dbReference>
<dbReference type="OrthoDB" id="9773047at2"/>
<dbReference type="InterPro" id="IPR012338">
    <property type="entry name" value="Beta-lactam/transpept-like"/>
</dbReference>
<keyword evidence="2" id="KW-0378">Hydrolase</keyword>
<dbReference type="PANTHER" id="PTHR43283">
    <property type="entry name" value="BETA-LACTAMASE-RELATED"/>
    <property type="match status" value="1"/>
</dbReference>
<dbReference type="GO" id="GO:0016787">
    <property type="term" value="F:hydrolase activity"/>
    <property type="evidence" value="ECO:0007669"/>
    <property type="project" value="UniProtKB-KW"/>
</dbReference>
<keyword evidence="3" id="KW-1185">Reference proteome</keyword>
<accession>A0A367XU48</accession>
<evidence type="ECO:0000259" key="1">
    <source>
        <dbReference type="Pfam" id="PF00144"/>
    </source>
</evidence>
<dbReference type="PANTHER" id="PTHR43283:SF7">
    <property type="entry name" value="BETA-LACTAMASE-RELATED DOMAIN-CONTAINING PROTEIN"/>
    <property type="match status" value="1"/>
</dbReference>
<dbReference type="RefSeq" id="WP_114118791.1">
    <property type="nucleotide sequence ID" value="NZ_BMHU01000007.1"/>
</dbReference>
<proteinExistence type="predicted"/>
<evidence type="ECO:0000313" key="2">
    <source>
        <dbReference type="EMBL" id="RCK56919.1"/>
    </source>
</evidence>
<name>A0A367XU48_9MICO</name>
<comment type="caution">
    <text evidence="2">The sequence shown here is derived from an EMBL/GenBank/DDBJ whole genome shotgun (WGS) entry which is preliminary data.</text>
</comment>
<feature type="domain" description="Beta-lactamase-related" evidence="1">
    <location>
        <begin position="30"/>
        <end position="253"/>
    </location>
</feature>
<dbReference type="InterPro" id="IPR050789">
    <property type="entry name" value="Diverse_Enzym_Activities"/>
</dbReference>
<reference evidence="2 3" key="1">
    <citation type="submission" date="2018-07" db="EMBL/GenBank/DDBJ databases">
        <title>Microbacterium endoborsara sp. nov., a novel actinobacterium isolated from Borszczowia aralocaspica.</title>
        <authorList>
            <person name="An D."/>
        </authorList>
    </citation>
    <scope>NUCLEOTIDE SEQUENCE [LARGE SCALE GENOMIC DNA]</scope>
    <source>
        <strain evidence="2 3">C1.15228</strain>
    </source>
</reference>
<sequence>MTVASELLDRIGSRIDESGFVAHGVHVRAGDETAERRWAPDVREEIHSVAKAIAVLAVGMARDEGLIDPDEVVAHDYTMRDLLRMTSGVDYPWSPTMFDDDDVYTSFLAREPRGRVFQYANASTYVAMRTLAARVGDVEEWLEPRLFAPLGWDGISWRRCPGGHVLAGEGISLTTEEMSRLGVLLRDGGVYEGRRLVASDWIDAMHSDWFSRTAGPGYEGYALGAWRGPGEGWRLHGAYGQMVLFRPDAVVTITADDHFGADELAAFVMS</sequence>
<protein>
    <submittedName>
        <fullName evidence="2">Class A beta-lactamase-related serine hydrolase</fullName>
    </submittedName>
</protein>
<dbReference type="Pfam" id="PF00144">
    <property type="entry name" value="Beta-lactamase"/>
    <property type="match status" value="1"/>
</dbReference>
<dbReference type="AlphaFoldDB" id="A0A367XU48"/>
<dbReference type="Proteomes" id="UP000253508">
    <property type="component" value="Unassembled WGS sequence"/>
</dbReference>
<evidence type="ECO:0000313" key="3">
    <source>
        <dbReference type="Proteomes" id="UP000253508"/>
    </source>
</evidence>